<name>A0ACB8SBN1_9AGAM</name>
<evidence type="ECO:0000313" key="2">
    <source>
        <dbReference type="Proteomes" id="UP000814033"/>
    </source>
</evidence>
<proteinExistence type="predicted"/>
<accession>A0ACB8SBN1</accession>
<reference evidence="1" key="2">
    <citation type="journal article" date="2022" name="New Phytol.">
        <title>Evolutionary transition to the ectomycorrhizal habit in the genomes of a hyperdiverse lineage of mushroom-forming fungi.</title>
        <authorList>
            <person name="Looney B."/>
            <person name="Miyauchi S."/>
            <person name="Morin E."/>
            <person name="Drula E."/>
            <person name="Courty P.E."/>
            <person name="Kohler A."/>
            <person name="Kuo A."/>
            <person name="LaButti K."/>
            <person name="Pangilinan J."/>
            <person name="Lipzen A."/>
            <person name="Riley R."/>
            <person name="Andreopoulos W."/>
            <person name="He G."/>
            <person name="Johnson J."/>
            <person name="Nolan M."/>
            <person name="Tritt A."/>
            <person name="Barry K.W."/>
            <person name="Grigoriev I.V."/>
            <person name="Nagy L.G."/>
            <person name="Hibbett D."/>
            <person name="Henrissat B."/>
            <person name="Matheny P.B."/>
            <person name="Labbe J."/>
            <person name="Martin F.M."/>
        </authorList>
    </citation>
    <scope>NUCLEOTIDE SEQUENCE</scope>
    <source>
        <strain evidence="1">FP105234-sp</strain>
    </source>
</reference>
<reference evidence="1" key="1">
    <citation type="submission" date="2021-02" db="EMBL/GenBank/DDBJ databases">
        <authorList>
            <consortium name="DOE Joint Genome Institute"/>
            <person name="Ahrendt S."/>
            <person name="Looney B.P."/>
            <person name="Miyauchi S."/>
            <person name="Morin E."/>
            <person name="Drula E."/>
            <person name="Courty P.E."/>
            <person name="Chicoki N."/>
            <person name="Fauchery L."/>
            <person name="Kohler A."/>
            <person name="Kuo A."/>
            <person name="Labutti K."/>
            <person name="Pangilinan J."/>
            <person name="Lipzen A."/>
            <person name="Riley R."/>
            <person name="Andreopoulos W."/>
            <person name="He G."/>
            <person name="Johnson J."/>
            <person name="Barry K.W."/>
            <person name="Grigoriev I.V."/>
            <person name="Nagy L."/>
            <person name="Hibbett D."/>
            <person name="Henrissat B."/>
            <person name="Matheny P.B."/>
            <person name="Labbe J."/>
            <person name="Martin F."/>
        </authorList>
    </citation>
    <scope>NUCLEOTIDE SEQUENCE</scope>
    <source>
        <strain evidence="1">FP105234-sp</strain>
    </source>
</reference>
<evidence type="ECO:0000313" key="1">
    <source>
        <dbReference type="EMBL" id="KAI0053562.1"/>
    </source>
</evidence>
<dbReference type="Proteomes" id="UP000814033">
    <property type="component" value="Unassembled WGS sequence"/>
</dbReference>
<dbReference type="EMBL" id="MU275839">
    <property type="protein sequence ID" value="KAI0053562.1"/>
    <property type="molecule type" value="Genomic_DNA"/>
</dbReference>
<protein>
    <submittedName>
        <fullName evidence="1">Uncharacterized protein</fullName>
    </submittedName>
</protein>
<sequence length="96" mass="9948">MATPSPALSRHGSSQPVSPAASTLSQSTSVHITGEYNGTYSPTSTLSSLTDRSSRAQGFGGTGTAGSKRIIRADPALVSCFDPADKELYDLWVSKA</sequence>
<organism evidence="1 2">
    <name type="scientific">Auriscalpium vulgare</name>
    <dbReference type="NCBI Taxonomy" id="40419"/>
    <lineage>
        <taxon>Eukaryota</taxon>
        <taxon>Fungi</taxon>
        <taxon>Dikarya</taxon>
        <taxon>Basidiomycota</taxon>
        <taxon>Agaricomycotina</taxon>
        <taxon>Agaricomycetes</taxon>
        <taxon>Russulales</taxon>
        <taxon>Auriscalpiaceae</taxon>
        <taxon>Auriscalpium</taxon>
    </lineage>
</organism>
<keyword evidence="2" id="KW-1185">Reference proteome</keyword>
<gene>
    <name evidence="1" type="ORF">FA95DRAFT_1600710</name>
</gene>
<comment type="caution">
    <text evidence="1">The sequence shown here is derived from an EMBL/GenBank/DDBJ whole genome shotgun (WGS) entry which is preliminary data.</text>
</comment>